<protein>
    <recommendedName>
        <fullName evidence="7">Phosphatidate cytidylyltransferase, mitochondrial</fullName>
        <ecNumber evidence="6">2.7.7.41</ecNumber>
    </recommendedName>
    <alternativeName>
        <fullName evidence="18">CDP-diacylglycerol synthase</fullName>
    </alternativeName>
</protein>
<dbReference type="Pfam" id="PF09139">
    <property type="entry name" value="Tam41_Mmp37"/>
    <property type="match status" value="1"/>
</dbReference>
<organism evidence="19 20">
    <name type="scientific">Amborella trichopoda</name>
    <dbReference type="NCBI Taxonomy" id="13333"/>
    <lineage>
        <taxon>Eukaryota</taxon>
        <taxon>Viridiplantae</taxon>
        <taxon>Streptophyta</taxon>
        <taxon>Embryophyta</taxon>
        <taxon>Tracheophyta</taxon>
        <taxon>Spermatophyta</taxon>
        <taxon>Magnoliopsida</taxon>
        <taxon>Amborellales</taxon>
        <taxon>Amborellaceae</taxon>
        <taxon>Amborella</taxon>
    </lineage>
</organism>
<accession>W1PVI6</accession>
<sequence length="333" mass="36838">MESSNSRAEELAAPLNDLPHVDFCCAYGSSLLPNNSNKKPMVDYILGVSDPMQWHSQNLEKNRHHYGSFLAYLGSRTITQVADEIGVGVHFNPYVRFEDKVIKYGVIRMHDLLQDVLTWNRFYISGRLQKPVHILVDSLDVGNVNLVNLKAAASAALLLLPSEFNEEDLYAKICSLSYMGDLRMLFAEDKNKAKSIVSGSLDKFRQLYTPFLCEFDTKGLLKFSPTGDPDSKIVQDCSLSAACSLVSFLPATVQSRMCAELGEKQYMSESGRLRRQVVVPSKEAAAKCMEKALRRLVAVSSTRQAVSGFFAAGGVNAGRYLVSKISKALSSRS</sequence>
<keyword evidence="10" id="KW-0548">Nucleotidyltransferase</keyword>
<keyword evidence="8" id="KW-0444">Lipid biosynthesis</keyword>
<dbReference type="InterPro" id="IPR015222">
    <property type="entry name" value="Tam41"/>
</dbReference>
<dbReference type="UniPathway" id="UPA00557">
    <property type="reaction ID" value="UER00614"/>
</dbReference>
<reference evidence="20" key="1">
    <citation type="journal article" date="2013" name="Science">
        <title>The Amborella genome and the evolution of flowering plants.</title>
        <authorList>
            <consortium name="Amborella Genome Project"/>
        </authorList>
    </citation>
    <scope>NUCLEOTIDE SEQUENCE [LARGE SCALE GENOMIC DNA]</scope>
</reference>
<comment type="pathway">
    <text evidence="3">Phospholipid metabolism; CDP-diacylglycerol biosynthesis; CDP-diacylglycerol from sn-glycerol 3-phosphate: step 3/3.</text>
</comment>
<evidence type="ECO:0000256" key="9">
    <source>
        <dbReference type="ARBA" id="ARBA00022679"/>
    </source>
</evidence>
<evidence type="ECO:0000256" key="11">
    <source>
        <dbReference type="ARBA" id="ARBA00022792"/>
    </source>
</evidence>
<dbReference type="STRING" id="13333.W1PVI6"/>
<dbReference type="GO" id="GO:0004605">
    <property type="term" value="F:phosphatidate cytidylyltransferase activity"/>
    <property type="evidence" value="ECO:0000318"/>
    <property type="project" value="GO_Central"/>
</dbReference>
<keyword evidence="9" id="KW-0808">Transferase</keyword>
<dbReference type="PANTHER" id="PTHR13619">
    <property type="entry name" value="PHOSPHATIDATE CYTIDYLYLTRANSFERASE, MITOCHONDRIAL"/>
    <property type="match status" value="1"/>
</dbReference>
<evidence type="ECO:0000256" key="10">
    <source>
        <dbReference type="ARBA" id="ARBA00022695"/>
    </source>
</evidence>
<keyword evidence="15" id="KW-0472">Membrane</keyword>
<keyword evidence="12" id="KW-0460">Magnesium</keyword>
<comment type="subcellular location">
    <subcellularLocation>
        <location evidence="2">Mitochondrion inner membrane</location>
        <topology evidence="2">Peripheral membrane protein</topology>
        <orientation evidence="2">Matrix side</orientation>
    </subcellularLocation>
</comment>
<evidence type="ECO:0000256" key="17">
    <source>
        <dbReference type="ARBA" id="ARBA00023264"/>
    </source>
</evidence>
<evidence type="ECO:0000256" key="15">
    <source>
        <dbReference type="ARBA" id="ARBA00023136"/>
    </source>
</evidence>
<dbReference type="Proteomes" id="UP000017836">
    <property type="component" value="Unassembled WGS sequence"/>
</dbReference>
<dbReference type="KEGG" id="atr:18439902"/>
<comment type="pathway">
    <text evidence="4">Lipid metabolism.</text>
</comment>
<evidence type="ECO:0000256" key="1">
    <source>
        <dbReference type="ARBA" id="ARBA00001946"/>
    </source>
</evidence>
<evidence type="ECO:0000256" key="6">
    <source>
        <dbReference type="ARBA" id="ARBA00012487"/>
    </source>
</evidence>
<evidence type="ECO:0000256" key="18">
    <source>
        <dbReference type="ARBA" id="ARBA00029893"/>
    </source>
</evidence>
<comment type="similarity">
    <text evidence="5">Belongs to the TAM41 family.</text>
</comment>
<keyword evidence="14" id="KW-0496">Mitochondrion</keyword>
<keyword evidence="13" id="KW-0443">Lipid metabolism</keyword>
<evidence type="ECO:0000256" key="13">
    <source>
        <dbReference type="ARBA" id="ARBA00023098"/>
    </source>
</evidence>
<evidence type="ECO:0000256" key="5">
    <source>
        <dbReference type="ARBA" id="ARBA00005458"/>
    </source>
</evidence>
<dbReference type="GO" id="GO:0016024">
    <property type="term" value="P:CDP-diacylglycerol biosynthetic process"/>
    <property type="evidence" value="ECO:0000318"/>
    <property type="project" value="GO_Central"/>
</dbReference>
<gene>
    <name evidence="19" type="ORF">AMTR_s00022p00227870</name>
</gene>
<dbReference type="eggNOG" id="KOG2986">
    <property type="taxonomic scope" value="Eukaryota"/>
</dbReference>
<evidence type="ECO:0000256" key="8">
    <source>
        <dbReference type="ARBA" id="ARBA00022516"/>
    </source>
</evidence>
<dbReference type="PANTHER" id="PTHR13619:SF0">
    <property type="entry name" value="PHOSPHATIDATE CYTIDYLYLTRANSFERASE, MITOCHONDRIAL"/>
    <property type="match status" value="1"/>
</dbReference>
<keyword evidence="20" id="KW-1185">Reference proteome</keyword>
<evidence type="ECO:0000256" key="12">
    <source>
        <dbReference type="ARBA" id="ARBA00022842"/>
    </source>
</evidence>
<dbReference type="GO" id="GO:0032049">
    <property type="term" value="P:cardiolipin biosynthetic process"/>
    <property type="evidence" value="ECO:0000318"/>
    <property type="project" value="GO_Central"/>
</dbReference>
<evidence type="ECO:0000256" key="3">
    <source>
        <dbReference type="ARBA" id="ARBA00005119"/>
    </source>
</evidence>
<keyword evidence="11" id="KW-0999">Mitochondrion inner membrane</keyword>
<dbReference type="PIRSF" id="PIRSF028840">
    <property type="entry name" value="Mmp37"/>
    <property type="match status" value="1"/>
</dbReference>
<evidence type="ECO:0000313" key="20">
    <source>
        <dbReference type="Proteomes" id="UP000017836"/>
    </source>
</evidence>
<dbReference type="OMA" id="HAENMHR"/>
<evidence type="ECO:0000256" key="14">
    <source>
        <dbReference type="ARBA" id="ARBA00023128"/>
    </source>
</evidence>
<dbReference type="Gramene" id="ERN11701">
    <property type="protein sequence ID" value="ERN11701"/>
    <property type="gene ID" value="AMTR_s00022p00227870"/>
</dbReference>
<comment type="cofactor">
    <cofactor evidence="1">
        <name>Mg(2+)</name>
        <dbReference type="ChEBI" id="CHEBI:18420"/>
    </cofactor>
</comment>
<evidence type="ECO:0000256" key="2">
    <source>
        <dbReference type="ARBA" id="ARBA00004443"/>
    </source>
</evidence>
<dbReference type="EMBL" id="KI392687">
    <property type="protein sequence ID" value="ERN11701.1"/>
    <property type="molecule type" value="Genomic_DNA"/>
</dbReference>
<evidence type="ECO:0000256" key="7">
    <source>
        <dbReference type="ARBA" id="ARBA00018337"/>
    </source>
</evidence>
<dbReference type="GO" id="GO:0005739">
    <property type="term" value="C:mitochondrion"/>
    <property type="evidence" value="ECO:0000318"/>
    <property type="project" value="GO_Central"/>
</dbReference>
<dbReference type="GO" id="GO:0005743">
    <property type="term" value="C:mitochondrial inner membrane"/>
    <property type="evidence" value="ECO:0007669"/>
    <property type="project" value="UniProtKB-SubCell"/>
</dbReference>
<dbReference type="EC" id="2.7.7.41" evidence="6"/>
<evidence type="ECO:0000313" key="19">
    <source>
        <dbReference type="EMBL" id="ERN11701.1"/>
    </source>
</evidence>
<keyword evidence="17" id="KW-1208">Phospholipid metabolism</keyword>
<evidence type="ECO:0000256" key="16">
    <source>
        <dbReference type="ARBA" id="ARBA00023209"/>
    </source>
</evidence>
<name>W1PVI6_AMBTC</name>
<dbReference type="OrthoDB" id="341477at2759"/>
<dbReference type="HOGENOM" id="CLU_030279_1_1_1"/>
<dbReference type="AlphaFoldDB" id="W1PVI6"/>
<keyword evidence="16" id="KW-0594">Phospholipid biosynthesis</keyword>
<evidence type="ECO:0000256" key="4">
    <source>
        <dbReference type="ARBA" id="ARBA00005189"/>
    </source>
</evidence>
<proteinExistence type="inferred from homology"/>